<dbReference type="InterPro" id="IPR017517">
    <property type="entry name" value="Maleyloyr_isom"/>
</dbReference>
<organism evidence="2 3">
    <name type="scientific">Saccharopolyspora flava</name>
    <dbReference type="NCBI Taxonomy" id="95161"/>
    <lineage>
        <taxon>Bacteria</taxon>
        <taxon>Bacillati</taxon>
        <taxon>Actinomycetota</taxon>
        <taxon>Actinomycetes</taxon>
        <taxon>Pseudonocardiales</taxon>
        <taxon>Pseudonocardiaceae</taxon>
        <taxon>Saccharopolyspora</taxon>
    </lineage>
</organism>
<dbReference type="Pfam" id="PF11716">
    <property type="entry name" value="MDMPI_N"/>
    <property type="match status" value="1"/>
</dbReference>
<evidence type="ECO:0000313" key="2">
    <source>
        <dbReference type="EMBL" id="SFT09033.1"/>
    </source>
</evidence>
<dbReference type="EMBL" id="FOZX01000016">
    <property type="protein sequence ID" value="SFT09033.1"/>
    <property type="molecule type" value="Genomic_DNA"/>
</dbReference>
<evidence type="ECO:0000313" key="3">
    <source>
        <dbReference type="Proteomes" id="UP000198852"/>
    </source>
</evidence>
<dbReference type="OrthoDB" id="3677409at2"/>
<reference evidence="3" key="1">
    <citation type="submission" date="2016-10" db="EMBL/GenBank/DDBJ databases">
        <authorList>
            <person name="Varghese N."/>
            <person name="Submissions S."/>
        </authorList>
    </citation>
    <scope>NUCLEOTIDE SEQUENCE [LARGE SCALE GENOMIC DNA]</scope>
    <source>
        <strain evidence="3">DSM 44771</strain>
    </source>
</reference>
<dbReference type="InterPro" id="IPR034660">
    <property type="entry name" value="DinB/YfiT-like"/>
</dbReference>
<name>A0A1I6V5Q4_9PSEU</name>
<protein>
    <submittedName>
        <fullName evidence="2">TIGR03083 family protein</fullName>
    </submittedName>
</protein>
<dbReference type="GO" id="GO:0046872">
    <property type="term" value="F:metal ion binding"/>
    <property type="evidence" value="ECO:0007669"/>
    <property type="project" value="InterPro"/>
</dbReference>
<dbReference type="NCBIfam" id="TIGR03083">
    <property type="entry name" value="maleylpyruvate isomerase family mycothiol-dependent enzyme"/>
    <property type="match status" value="1"/>
</dbReference>
<feature type="domain" description="Mycothiol-dependent maleylpyruvate isomerase metal-binding" evidence="1">
    <location>
        <begin position="7"/>
        <end position="158"/>
    </location>
</feature>
<dbReference type="RefSeq" id="WP_093424228.1">
    <property type="nucleotide sequence ID" value="NZ_FOZX01000016.1"/>
</dbReference>
<evidence type="ECO:0000259" key="1">
    <source>
        <dbReference type="Pfam" id="PF11716"/>
    </source>
</evidence>
<gene>
    <name evidence="2" type="ORF">SAMN05660874_05621</name>
</gene>
<dbReference type="Proteomes" id="UP000198852">
    <property type="component" value="Unassembled WGS sequence"/>
</dbReference>
<accession>A0A1I6V5Q4</accession>
<keyword evidence="3" id="KW-1185">Reference proteome</keyword>
<dbReference type="AlphaFoldDB" id="A0A1I6V5Q4"/>
<dbReference type="SUPFAM" id="SSF109854">
    <property type="entry name" value="DinB/YfiT-like putative metalloenzymes"/>
    <property type="match status" value="1"/>
</dbReference>
<dbReference type="InterPro" id="IPR024344">
    <property type="entry name" value="MDMPI_metal-binding"/>
</dbReference>
<sequence>MIIDALDQTWQAWARLGEQLDDEQWARPTRLPGWTVKDVYTHVSPFPSATKAGIEAPSPDAPVSHDDAAALLAFMQRPGGVAEQSAELLKESATARAQTMSTDELIAQFAEIAPQAVAELRETDLERTVHYGGFAVVPAREALRIFVLEGVAHYLDIAAALELDRPGPMAGEALRVTVDLLAETADPVAFIDAATGRTYTPVLPVMR</sequence>
<proteinExistence type="predicted"/>
<dbReference type="Gene3D" id="1.20.120.450">
    <property type="entry name" value="dinb family like domain"/>
    <property type="match status" value="1"/>
</dbReference>